<dbReference type="InterPro" id="IPR011234">
    <property type="entry name" value="Fumarylacetoacetase-like_C"/>
</dbReference>
<feature type="domain" description="Fumarylacetoacetase-like C-terminal" evidence="2">
    <location>
        <begin position="94"/>
        <end position="266"/>
    </location>
</feature>
<dbReference type="Proteomes" id="UP001597261">
    <property type="component" value="Unassembled WGS sequence"/>
</dbReference>
<dbReference type="EMBL" id="JBHUDX010000030">
    <property type="protein sequence ID" value="MFD1659057.1"/>
    <property type="molecule type" value="Genomic_DNA"/>
</dbReference>
<dbReference type="Gene3D" id="3.90.850.10">
    <property type="entry name" value="Fumarylacetoacetase-like, C-terminal domain"/>
    <property type="match status" value="1"/>
</dbReference>
<dbReference type="RefSeq" id="WP_381081748.1">
    <property type="nucleotide sequence ID" value="NZ_JBHUDX010000030.1"/>
</dbReference>
<evidence type="ECO:0000259" key="2">
    <source>
        <dbReference type="Pfam" id="PF01557"/>
    </source>
</evidence>
<accession>A0ABW4INZ4</accession>
<comment type="caution">
    <text evidence="3">The sequence shown here is derived from an EMBL/GenBank/DDBJ whole genome shotgun (WGS) entry which is preliminary data.</text>
</comment>
<keyword evidence="1" id="KW-0456">Lyase</keyword>
<dbReference type="PANTHER" id="PTHR30143:SF0">
    <property type="entry name" value="2-KETO-4-PENTENOATE HYDRATASE"/>
    <property type="match status" value="1"/>
</dbReference>
<evidence type="ECO:0000256" key="1">
    <source>
        <dbReference type="ARBA" id="ARBA00023239"/>
    </source>
</evidence>
<dbReference type="InterPro" id="IPR036663">
    <property type="entry name" value="Fumarylacetoacetase_C_sf"/>
</dbReference>
<name>A0ABW4INZ4_9ACTN</name>
<dbReference type="PANTHER" id="PTHR30143">
    <property type="entry name" value="ACID HYDRATASE"/>
    <property type="match status" value="1"/>
</dbReference>
<keyword evidence="4" id="KW-1185">Reference proteome</keyword>
<proteinExistence type="predicted"/>
<organism evidence="3 4">
    <name type="scientific">Streptomyces caeni</name>
    <dbReference type="NCBI Taxonomy" id="2307231"/>
    <lineage>
        <taxon>Bacteria</taxon>
        <taxon>Bacillati</taxon>
        <taxon>Actinomycetota</taxon>
        <taxon>Actinomycetes</taxon>
        <taxon>Kitasatosporales</taxon>
        <taxon>Streptomycetaceae</taxon>
        <taxon>Streptomyces</taxon>
    </lineage>
</organism>
<reference evidence="4" key="1">
    <citation type="journal article" date="2019" name="Int. J. Syst. Evol. Microbiol.">
        <title>The Global Catalogue of Microorganisms (GCM) 10K type strain sequencing project: providing services to taxonomists for standard genome sequencing and annotation.</title>
        <authorList>
            <consortium name="The Broad Institute Genomics Platform"/>
            <consortium name="The Broad Institute Genome Sequencing Center for Infectious Disease"/>
            <person name="Wu L."/>
            <person name="Ma J."/>
        </authorList>
    </citation>
    <scope>NUCLEOTIDE SEQUENCE [LARGE SCALE GENOMIC DNA]</scope>
    <source>
        <strain evidence="4">CGMCC 1.12470</strain>
    </source>
</reference>
<protein>
    <submittedName>
        <fullName evidence="3">2-keto-4-pentenoate hydratase</fullName>
    </submittedName>
</protein>
<dbReference type="SUPFAM" id="SSF56529">
    <property type="entry name" value="FAH"/>
    <property type="match status" value="1"/>
</dbReference>
<gene>
    <name evidence="3" type="ORF">ACFSL4_12770</name>
</gene>
<dbReference type="InterPro" id="IPR050772">
    <property type="entry name" value="Hydratase-Decarb/MhpD_sf"/>
</dbReference>
<evidence type="ECO:0000313" key="4">
    <source>
        <dbReference type="Proteomes" id="UP001597261"/>
    </source>
</evidence>
<evidence type="ECO:0000313" key="3">
    <source>
        <dbReference type="EMBL" id="MFD1659057.1"/>
    </source>
</evidence>
<dbReference type="Pfam" id="PF01557">
    <property type="entry name" value="FAA_hydrolase"/>
    <property type="match status" value="1"/>
</dbReference>
<sequence length="282" mass="28711">MPTPPPTDSPPAAVVRAADALAGAARTGVPCPPVRSLLPDGGIAEAYAVQRLNAERALDAKGLRVVGRKIGLTSPAVQRQLGVDQPDFGALLSDMAVPDGGTVPAGRLLQPKVEAEVALVLGDDLPHARCTVADVLRAVDFALPALEIVDSRIAGWDITIVDTVADNASSGLFVLGTSPVPLTAVDTRLVQMTMTRRGEKVSSGTGADCLGGPLNAAVWLASALAAAGDPLRAGDIVLTGALGPMADARPGDLFEARISGLGSVRVAFAPEEPAATEEGEQQ</sequence>